<feature type="region of interest" description="Disordered" evidence="1">
    <location>
        <begin position="2255"/>
        <end position="2314"/>
    </location>
</feature>
<feature type="transmembrane region" description="Helical" evidence="2">
    <location>
        <begin position="2717"/>
        <end position="2736"/>
    </location>
</feature>
<dbReference type="Gene3D" id="1.10.167.10">
    <property type="entry name" value="Regulator of G-protein Signalling 4, domain 2"/>
    <property type="match status" value="1"/>
</dbReference>
<protein>
    <recommendedName>
        <fullName evidence="3">RGS domain-containing protein</fullName>
    </recommendedName>
</protein>
<feature type="compositionally biased region" description="Acidic residues" evidence="1">
    <location>
        <begin position="2406"/>
        <end position="2430"/>
    </location>
</feature>
<reference evidence="4 5" key="1">
    <citation type="journal article" date="2013" name="Curr. Biol.">
        <title>The Genome of the Foraminiferan Reticulomyxa filosa.</title>
        <authorList>
            <person name="Glockner G."/>
            <person name="Hulsmann N."/>
            <person name="Schleicher M."/>
            <person name="Noegel A.A."/>
            <person name="Eichinger L."/>
            <person name="Gallinger C."/>
            <person name="Pawlowski J."/>
            <person name="Sierra R."/>
            <person name="Euteneuer U."/>
            <person name="Pillet L."/>
            <person name="Moustafa A."/>
            <person name="Platzer M."/>
            <person name="Groth M."/>
            <person name="Szafranski K."/>
            <person name="Schliwa M."/>
        </authorList>
    </citation>
    <scope>NUCLEOTIDE SEQUENCE [LARGE SCALE GENOMIC DNA]</scope>
</reference>
<feature type="region of interest" description="Disordered" evidence="1">
    <location>
        <begin position="315"/>
        <end position="347"/>
    </location>
</feature>
<feature type="compositionally biased region" description="Basic and acidic residues" evidence="1">
    <location>
        <begin position="2495"/>
        <end position="2528"/>
    </location>
</feature>
<sequence>MLENAAIYFTVMRYIHIDEKNQERWLSFHLEYLKAPKLANIPRYVLIAHLHSILNVARQMDFVGKKTNEVKVLNEIFEIARRLATSGKGRPVKRACYMLMLALILRGPDSMYEKLQSFLESHVLNHLDELEKVGDSLDMLIMLFEGTNNPFPFHEKRPINWLTNVRSDDDENTRKNHMQVVFKAFMRGKALKIMSQRHWFRCVRLFVHLCAQHLEFATSTLLPQLFDVKKSTVEQIVLGLDVISEIMRLDGEFLRQHQSNPALLPVINDFLPAMLEHADQAIGVDKIGRRTQPLILSDRSSDSFVTNQINIAETAPDTPVDWQSQQQSQQQLSSSSPPADSDGTGNTRVSIVASNTFQTHHLNKSQNEDDHNNNNVWWNRGDDDDEKKTAVDELAEEKKQEDTIINDPTYVSLQNKDLLKISFVQNNKMAKYILNLRQKHADANTLDEMIKKAKATNRREYLQVLKACLRATLALHPPSVLTDAKQGNKLYVGNLLLHPDYETTELAVSVLTEVAKQEKILLPKILIALTNFTLQFYIHESACLSILLQTLTKLVMVFVEYPPLKRIQIVSQKQTIEDLCVAVHRLDAVAFAFLCHTNIYIRHACVELIQTVQKAMQHLVAYYFADKPPAQQQIQLSFPFSLGQLFEFYSDEIVHRALIKFKNHQDNIKLTISDFETNFMEKYHKNIEYDPTHGVLRTLLDPNDFAPYSACMDVIVEQIELLCAQGSEYMKFLRVDCCQEILLQEKWLAVDEKSAEREVLGSMCIALIPLIGYSDNGLDEIEFYNSIWVQLWRFSRENDSQLLNTILYAVQCAHPSRLSQLLKSLRLWYTTNLQQPKGRIKKSKITQIFFANCRRVWVYNYVILALTTKERLCQVFRQELQSYLDNKQDNDNRKVEYLHVALIDFCNSLDDKHLIQHCNGDPEVFRCVARIVENIAYALYTVGEELKIKWLHELWNPERRAHILRIMKLWSHCSTDNGSEGKELIAAIFSKRKALRDKNADQAQERQLRLRILQLEYQAFRAATAVLALGPALPKEDILPKEDSKELSWFQWAVEGQKGGIPSLKYLMRNYYALILNSVLAMLYSELARGGYDLPEQINGGGGDNGDDEKSNELNSTDITKQLVVFCLLYLIPFVDKEVLMGGKTIAQHRRDTSSLVTFRGVPTDNYGATYALSLPVNLSTKDIQQAVSYAEEEGSQHIVRPRLLSPVLISRGMAAQSRENTSSIGTGGYNRADAMTAVRVADDIMHAINMSRRSFALFYKLAKKICRSDESLDRLFELRMGLQSLDIRDVRHNAMQISVIFANASATEMSHDIVDEILTTLERMTARMHQFEQQGILTSTLQDNHLTLTSNLLQIALPWFANAPLHSCNDSEKYMERLLNLTLKFGHEGKPEIDTQFHRVWHAVLTSNTTLMSHPEPKNIDTAIRFLIRTVIGRYEGYRQDLKDIDGYELQAKQALQDEMEMQNRNKSKSIFGGKNKSSKEFDTTNASQNLQKVDEMRRAVLTPEQFIVMCENILRQVFVTHPESVLCSLLQIINVGCGLGGHVLPNADHIQITQDNDGYTDSSLQLGGEPYAHLVTEIVIRWLTSLVTRNMQRLRCTLPVIMTHSLLFLSKPMEQFANPNSELLSHLFVSLLPPRIGIDDEVVQLAMWLRDRRTYQFQWSEHPITDFEPWTTDLITTEVESCFVEGGARLNLQKWFARKTTIYIDDFARLLYACFKVRYGTKEAINAWGMRCLQWATVEVDPTEHGTVFKARQMASRALRLYCIIGEPLTLKVVSLVLQTIIRGLKTSQKFWSTYPPEQRYSRADNDILLAIRGIETLTVIVQTKKEWSKSLFRVILVIFWIALSLLQCRVATVQVASRKLLHHIMTHKKWITWLFQHSKTSDGTRVRKDSASLTLFWDLYKLFQPNFQGIQERLISALIYSVGESSPVPLSVDQIKKFKKRDDVMPISSEENNNAELLQITEDDDDDDELDTVDPIERAEVLRKRAETGRRLRERNARLFTLLALYMQQNILEDKNGENINLQEIDFDNQDHLLKYPLPNWSKIDQNFRATYVAIYDVMMHIATTLKACLTSEEPSTHRALGDFCQALIDLFIPTQAATLARVFAVCLDVGDDLQLLGCIQALRLFVPRLLKQCKQLNVFQEVIACFDDTFARCVALTSSDNDAVAQAAHEFVLLLTKNEYKITQHKSRVMQNNMYPAFKREADIFEDGMTSTLTNLSQIFDKANQINAKYPDEIKIDSKLNRLLMMEPKDVRMEPSSPHGGISKSQRSFSSAQKSPQQSPLVQREPSKDQMLKPALHQMQESSLSDLDGMDSDRNLKIMVSEGNLLANGNNAKKSSMKLKQSQKKIEMEKKEEIDEKQYQTEVMRKIAGVGGNSNVDGTHSRVHTLGGAQLQKMQQEHNIEYVDEDSEKRDDEEEEQDEEEHEQQEEQQSNKDKDNNLDQSYTQGPMIKIASYKQQDMLEQGGIMPSANRQLRQQALDETPPVIKPRPSKSVRELEKEKEKLKENDEILLRKNTENRSNSDAKRPSKPASPKVVVELVSSNDNNVDNEMDIEIPPADLTERNSAARPAYVETGGDQGEDAVPQGVLMNTDGSVANLKASDKPMPSSTSKTNIPQNIKSEPVESHDNDQNIPVGDLSTFLEDTTLLRILLKHLKKLFKIVFDFAFFIFICLLCYMSRKTADYKLLEFYLMANQFKTFTQDPTCNPKTQRDNAKLIIETFFLVTFCYYLFWQFLYPKFLETIQGTTRHDAMKVFVQTKKNDMLPADLLDKAKQEVKSDMISRVFPDFMTSERYKRLVEEGTIRMP</sequence>
<keyword evidence="2" id="KW-0812">Transmembrane</keyword>
<evidence type="ECO:0000256" key="2">
    <source>
        <dbReference type="SAM" id="Phobius"/>
    </source>
</evidence>
<feature type="domain" description="RGS" evidence="3">
    <location>
        <begin position="2677"/>
        <end position="2799"/>
    </location>
</feature>
<accession>X6M7I8</accession>
<feature type="compositionally biased region" description="Low complexity" evidence="1">
    <location>
        <begin position="323"/>
        <end position="336"/>
    </location>
</feature>
<feature type="region of interest" description="Disordered" evidence="1">
    <location>
        <begin position="1465"/>
        <end position="1487"/>
    </location>
</feature>
<dbReference type="InterPro" id="IPR036305">
    <property type="entry name" value="RGS_sf"/>
</dbReference>
<feature type="region of interest" description="Disordered" evidence="1">
    <location>
        <begin position="2393"/>
        <end position="2536"/>
    </location>
</feature>
<evidence type="ECO:0000313" key="4">
    <source>
        <dbReference type="EMBL" id="ETO09402.1"/>
    </source>
</evidence>
<keyword evidence="2" id="KW-0472">Membrane</keyword>
<name>X6M7I8_RETFI</name>
<feature type="region of interest" description="Disordered" evidence="1">
    <location>
        <begin position="359"/>
        <end position="390"/>
    </location>
</feature>
<feature type="region of interest" description="Disordered" evidence="1">
    <location>
        <begin position="2602"/>
        <end position="2631"/>
    </location>
</feature>
<dbReference type="EMBL" id="ASPP01024088">
    <property type="protein sequence ID" value="ETO09402.1"/>
    <property type="molecule type" value="Genomic_DNA"/>
</dbReference>
<dbReference type="SUPFAM" id="SSF48097">
    <property type="entry name" value="Regulator of G-protein signaling, RGS"/>
    <property type="match status" value="1"/>
</dbReference>
<organism evidence="4 5">
    <name type="scientific">Reticulomyxa filosa</name>
    <dbReference type="NCBI Taxonomy" id="46433"/>
    <lineage>
        <taxon>Eukaryota</taxon>
        <taxon>Sar</taxon>
        <taxon>Rhizaria</taxon>
        <taxon>Retaria</taxon>
        <taxon>Foraminifera</taxon>
        <taxon>Monothalamids</taxon>
        <taxon>Reticulomyxidae</taxon>
        <taxon>Reticulomyxa</taxon>
    </lineage>
</organism>
<keyword evidence="2" id="KW-1133">Transmembrane helix</keyword>
<feature type="transmembrane region" description="Helical" evidence="2">
    <location>
        <begin position="2659"/>
        <end position="2678"/>
    </location>
</feature>
<dbReference type="Proteomes" id="UP000023152">
    <property type="component" value="Unassembled WGS sequence"/>
</dbReference>
<evidence type="ECO:0000313" key="5">
    <source>
        <dbReference type="Proteomes" id="UP000023152"/>
    </source>
</evidence>
<comment type="caution">
    <text evidence="4">The sequence shown here is derived from an EMBL/GenBank/DDBJ whole genome shotgun (WGS) entry which is preliminary data.</text>
</comment>
<dbReference type="InterPro" id="IPR016137">
    <property type="entry name" value="RGS"/>
</dbReference>
<evidence type="ECO:0000259" key="3">
    <source>
        <dbReference type="PROSITE" id="PS50132"/>
    </source>
</evidence>
<dbReference type="PROSITE" id="PS50132">
    <property type="entry name" value="RGS"/>
    <property type="match status" value="1"/>
</dbReference>
<feature type="compositionally biased region" description="Polar residues" evidence="1">
    <location>
        <begin position="2608"/>
        <end position="2621"/>
    </location>
</feature>
<keyword evidence="5" id="KW-1185">Reference proteome</keyword>
<evidence type="ECO:0000256" key="1">
    <source>
        <dbReference type="SAM" id="MobiDB-lite"/>
    </source>
</evidence>
<dbReference type="InterPro" id="IPR044926">
    <property type="entry name" value="RGS_subdomain_2"/>
</dbReference>
<gene>
    <name evidence="4" type="ORF">RFI_27977</name>
</gene>
<feature type="compositionally biased region" description="Polar residues" evidence="1">
    <location>
        <begin position="2267"/>
        <end position="2285"/>
    </location>
</feature>
<proteinExistence type="predicted"/>